<dbReference type="InterPro" id="IPR038357">
    <property type="entry name" value="KEN_sf"/>
</dbReference>
<keyword evidence="2" id="KW-0067">ATP-binding</keyword>
<keyword evidence="5" id="KW-1185">Reference proteome</keyword>
<dbReference type="EMBL" id="LK035806">
    <property type="protein sequence ID" value="CDY67145.1"/>
    <property type="molecule type" value="Genomic_DNA"/>
</dbReference>
<dbReference type="AlphaFoldDB" id="A0A078JL36"/>
<evidence type="ECO:0000259" key="3">
    <source>
        <dbReference type="PROSITE" id="PS51392"/>
    </source>
</evidence>
<dbReference type="GO" id="GO:0006397">
    <property type="term" value="P:mRNA processing"/>
    <property type="evidence" value="ECO:0007669"/>
    <property type="project" value="InterPro"/>
</dbReference>
<sequence>MRLSFLRDASDRVELENREEGSQLLAALESTVAVTLNGRWDEKLDGIFLDNIGRYR</sequence>
<dbReference type="InterPro" id="IPR010513">
    <property type="entry name" value="KEN_dom"/>
</dbReference>
<dbReference type="Proteomes" id="UP000028999">
    <property type="component" value="Unassembled WGS sequence"/>
</dbReference>
<dbReference type="Pfam" id="PF06479">
    <property type="entry name" value="Ribonuc_2-5A"/>
    <property type="match status" value="1"/>
</dbReference>
<keyword evidence="1" id="KW-0547">Nucleotide-binding</keyword>
<dbReference type="GO" id="GO:0005524">
    <property type="term" value="F:ATP binding"/>
    <property type="evidence" value="ECO:0007669"/>
    <property type="project" value="UniProtKB-KW"/>
</dbReference>
<reference evidence="4 5" key="1">
    <citation type="journal article" date="2014" name="Science">
        <title>Plant genetics. Early allopolyploid evolution in the post-Neolithic Brassica napus oilseed genome.</title>
        <authorList>
            <person name="Chalhoub B."/>
            <person name="Denoeud F."/>
            <person name="Liu S."/>
            <person name="Parkin I.A."/>
            <person name="Tang H."/>
            <person name="Wang X."/>
            <person name="Chiquet J."/>
            <person name="Belcram H."/>
            <person name="Tong C."/>
            <person name="Samans B."/>
            <person name="Correa M."/>
            <person name="Da Silva C."/>
            <person name="Just J."/>
            <person name="Falentin C."/>
            <person name="Koh C.S."/>
            <person name="Le Clainche I."/>
            <person name="Bernard M."/>
            <person name="Bento P."/>
            <person name="Noel B."/>
            <person name="Labadie K."/>
            <person name="Alberti A."/>
            <person name="Charles M."/>
            <person name="Arnaud D."/>
            <person name="Guo H."/>
            <person name="Daviaud C."/>
            <person name="Alamery S."/>
            <person name="Jabbari K."/>
            <person name="Zhao M."/>
            <person name="Edger P.P."/>
            <person name="Chelaifa H."/>
            <person name="Tack D."/>
            <person name="Lassalle G."/>
            <person name="Mestiri I."/>
            <person name="Schnel N."/>
            <person name="Le Paslier M.C."/>
            <person name="Fan G."/>
            <person name="Renault V."/>
            <person name="Bayer P.E."/>
            <person name="Golicz A.A."/>
            <person name="Manoli S."/>
            <person name="Lee T.H."/>
            <person name="Thi V.H."/>
            <person name="Chalabi S."/>
            <person name="Hu Q."/>
            <person name="Fan C."/>
            <person name="Tollenaere R."/>
            <person name="Lu Y."/>
            <person name="Battail C."/>
            <person name="Shen J."/>
            <person name="Sidebottom C.H."/>
            <person name="Wang X."/>
            <person name="Canaguier A."/>
            <person name="Chauveau A."/>
            <person name="Berard A."/>
            <person name="Deniot G."/>
            <person name="Guan M."/>
            <person name="Liu Z."/>
            <person name="Sun F."/>
            <person name="Lim Y.P."/>
            <person name="Lyons E."/>
            <person name="Town C.D."/>
            <person name="Bancroft I."/>
            <person name="Wang X."/>
            <person name="Meng J."/>
            <person name="Ma J."/>
            <person name="Pires J.C."/>
            <person name="King G.J."/>
            <person name="Brunel D."/>
            <person name="Delourme R."/>
            <person name="Renard M."/>
            <person name="Aury J.M."/>
            <person name="Adams K.L."/>
            <person name="Batley J."/>
            <person name="Snowdon R.J."/>
            <person name="Tost J."/>
            <person name="Edwards D."/>
            <person name="Zhou Y."/>
            <person name="Hua W."/>
            <person name="Sharpe A.G."/>
            <person name="Paterson A.H."/>
            <person name="Guan C."/>
            <person name="Wincker P."/>
        </authorList>
    </citation>
    <scope>NUCLEOTIDE SEQUENCE [LARGE SCALE GENOMIC DNA]</scope>
    <source>
        <strain evidence="5">cv. Darmor-bzh</strain>
    </source>
</reference>
<dbReference type="PROSITE" id="PS51392">
    <property type="entry name" value="KEN"/>
    <property type="match status" value="1"/>
</dbReference>
<proteinExistence type="predicted"/>
<evidence type="ECO:0000256" key="1">
    <source>
        <dbReference type="ARBA" id="ARBA00022741"/>
    </source>
</evidence>
<evidence type="ECO:0000313" key="4">
    <source>
        <dbReference type="EMBL" id="CDY67145.1"/>
    </source>
</evidence>
<name>A0A078JL36_BRANA</name>
<dbReference type="Gene3D" id="1.20.1440.180">
    <property type="entry name" value="KEN domain"/>
    <property type="match status" value="1"/>
</dbReference>
<dbReference type="STRING" id="3708.A0A078JL36"/>
<accession>A0A078JL36</accession>
<dbReference type="PaxDb" id="3708-A0A078JL36"/>
<gene>
    <name evidence="4" type="primary">BnaA03g56670D</name>
    <name evidence="4" type="ORF">GSBRNA2T00059635001</name>
</gene>
<dbReference type="GO" id="GO:0004540">
    <property type="term" value="F:RNA nuclease activity"/>
    <property type="evidence" value="ECO:0007669"/>
    <property type="project" value="InterPro"/>
</dbReference>
<evidence type="ECO:0000256" key="2">
    <source>
        <dbReference type="ARBA" id="ARBA00022840"/>
    </source>
</evidence>
<dbReference type="Gramene" id="CDY67145">
    <property type="protein sequence ID" value="CDY67145"/>
    <property type="gene ID" value="GSBRNA2T00059635001"/>
</dbReference>
<organism evidence="4 5">
    <name type="scientific">Brassica napus</name>
    <name type="common">Rape</name>
    <dbReference type="NCBI Taxonomy" id="3708"/>
    <lineage>
        <taxon>Eukaryota</taxon>
        <taxon>Viridiplantae</taxon>
        <taxon>Streptophyta</taxon>
        <taxon>Embryophyta</taxon>
        <taxon>Tracheophyta</taxon>
        <taxon>Spermatophyta</taxon>
        <taxon>Magnoliopsida</taxon>
        <taxon>eudicotyledons</taxon>
        <taxon>Gunneridae</taxon>
        <taxon>Pentapetalae</taxon>
        <taxon>rosids</taxon>
        <taxon>malvids</taxon>
        <taxon>Brassicales</taxon>
        <taxon>Brassicaceae</taxon>
        <taxon>Brassiceae</taxon>
        <taxon>Brassica</taxon>
    </lineage>
</organism>
<feature type="domain" description="KEN" evidence="3">
    <location>
        <begin position="1"/>
        <end position="56"/>
    </location>
</feature>
<protein>
    <submittedName>
        <fullName evidence="4">BnaA03g56670D protein</fullName>
    </submittedName>
</protein>
<evidence type="ECO:0000313" key="5">
    <source>
        <dbReference type="Proteomes" id="UP000028999"/>
    </source>
</evidence>